<reference evidence="1" key="1">
    <citation type="submission" date="2023-03" db="EMBL/GenBank/DDBJ databases">
        <title>Massive genome expansion in bonnet fungi (Mycena s.s.) driven by repeated elements and novel gene families across ecological guilds.</title>
        <authorList>
            <consortium name="Lawrence Berkeley National Laboratory"/>
            <person name="Harder C.B."/>
            <person name="Miyauchi S."/>
            <person name="Viragh M."/>
            <person name="Kuo A."/>
            <person name="Thoen E."/>
            <person name="Andreopoulos B."/>
            <person name="Lu D."/>
            <person name="Skrede I."/>
            <person name="Drula E."/>
            <person name="Henrissat B."/>
            <person name="Morin E."/>
            <person name="Kohler A."/>
            <person name="Barry K."/>
            <person name="LaButti K."/>
            <person name="Morin E."/>
            <person name="Salamov A."/>
            <person name="Lipzen A."/>
            <person name="Mereny Z."/>
            <person name="Hegedus B."/>
            <person name="Baldrian P."/>
            <person name="Stursova M."/>
            <person name="Weitz H."/>
            <person name="Taylor A."/>
            <person name="Grigoriev I.V."/>
            <person name="Nagy L.G."/>
            <person name="Martin F."/>
            <person name="Kauserud H."/>
        </authorList>
    </citation>
    <scope>NUCLEOTIDE SEQUENCE</scope>
    <source>
        <strain evidence="1">CBHHK002</strain>
    </source>
</reference>
<dbReference type="InterPro" id="IPR041078">
    <property type="entry name" value="Plavaka"/>
</dbReference>
<dbReference type="EMBL" id="JARIHO010000041">
    <property type="protein sequence ID" value="KAJ7327677.1"/>
    <property type="molecule type" value="Genomic_DNA"/>
</dbReference>
<name>A0AAD6ZKV3_9AGAR</name>
<protein>
    <submittedName>
        <fullName evidence="1">Uncharacterized protein</fullName>
    </submittedName>
</protein>
<accession>A0AAD6ZKV3</accession>
<evidence type="ECO:0000313" key="2">
    <source>
        <dbReference type="Proteomes" id="UP001218218"/>
    </source>
</evidence>
<gene>
    <name evidence="1" type="ORF">DFH08DRAFT_710246</name>
</gene>
<keyword evidence="2" id="KW-1185">Reference proteome</keyword>
<dbReference type="Pfam" id="PF18759">
    <property type="entry name" value="Plavaka"/>
    <property type="match status" value="1"/>
</dbReference>
<sequence>IVEVIKAAFAEATALQFHLTPFRRFRTSAADGEERVYDEVHASEAWVAEHEKLQRSPGEGMCKLRVIAGLMWWSDSTRLANFGTVKAWPLYTYFTNLWKYVRARPTSGA</sequence>
<proteinExistence type="predicted"/>
<dbReference type="Proteomes" id="UP001218218">
    <property type="component" value="Unassembled WGS sequence"/>
</dbReference>
<organism evidence="1 2">
    <name type="scientific">Mycena albidolilacea</name>
    <dbReference type="NCBI Taxonomy" id="1033008"/>
    <lineage>
        <taxon>Eukaryota</taxon>
        <taxon>Fungi</taxon>
        <taxon>Dikarya</taxon>
        <taxon>Basidiomycota</taxon>
        <taxon>Agaricomycotina</taxon>
        <taxon>Agaricomycetes</taxon>
        <taxon>Agaricomycetidae</taxon>
        <taxon>Agaricales</taxon>
        <taxon>Marasmiineae</taxon>
        <taxon>Mycenaceae</taxon>
        <taxon>Mycena</taxon>
    </lineage>
</organism>
<feature type="non-terminal residue" evidence="1">
    <location>
        <position position="1"/>
    </location>
</feature>
<evidence type="ECO:0000313" key="1">
    <source>
        <dbReference type="EMBL" id="KAJ7327677.1"/>
    </source>
</evidence>
<comment type="caution">
    <text evidence="1">The sequence shown here is derived from an EMBL/GenBank/DDBJ whole genome shotgun (WGS) entry which is preliminary data.</text>
</comment>
<dbReference type="AlphaFoldDB" id="A0AAD6ZKV3"/>